<dbReference type="Gene3D" id="3.40.50.300">
    <property type="entry name" value="P-loop containing nucleotide triphosphate hydrolases"/>
    <property type="match status" value="1"/>
</dbReference>
<reference evidence="4 5" key="1">
    <citation type="submission" date="2018-02" db="EMBL/GenBank/DDBJ databases">
        <title>Insights into the biology of acidophilic members of the Acidiferrobacteraceae family derived from comparative genomic analyses.</title>
        <authorList>
            <person name="Issotta F."/>
            <person name="Thyssen C."/>
            <person name="Mena C."/>
            <person name="Moya A."/>
            <person name="Bellenberg S."/>
            <person name="Sproer C."/>
            <person name="Covarrubias P.C."/>
            <person name="Sand W."/>
            <person name="Quatrini R."/>
            <person name="Vera M."/>
        </authorList>
    </citation>
    <scope>NUCLEOTIDE SEQUENCE [LARGE SCALE GENOMIC DNA]</scope>
    <source>
        <strain evidence="5">m-1</strain>
    </source>
</reference>
<keyword evidence="2" id="KW-0547">Nucleotide-binding</keyword>
<dbReference type="InterPro" id="IPR027417">
    <property type="entry name" value="P-loop_NTPase"/>
</dbReference>
<feature type="domain" description="Deoxynucleoside kinase" evidence="3">
    <location>
        <begin position="11"/>
        <end position="202"/>
    </location>
</feature>
<evidence type="ECO:0000313" key="4">
    <source>
        <dbReference type="EMBL" id="RCN59537.1"/>
    </source>
</evidence>
<keyword evidence="2" id="KW-0067">ATP-binding</keyword>
<dbReference type="GO" id="GO:0019136">
    <property type="term" value="F:deoxynucleoside kinase activity"/>
    <property type="evidence" value="ECO:0007669"/>
    <property type="project" value="InterPro"/>
</dbReference>
<dbReference type="PANTHER" id="PTHR10513:SF46">
    <property type="entry name" value="DEOXYGUANOSINE KINASE"/>
    <property type="match status" value="1"/>
</dbReference>
<protein>
    <submittedName>
        <fullName evidence="4">Deoxynucleoside kinase</fullName>
    </submittedName>
</protein>
<dbReference type="GO" id="GO:0005524">
    <property type="term" value="F:ATP binding"/>
    <property type="evidence" value="ECO:0007669"/>
    <property type="project" value="UniProtKB-KW"/>
</dbReference>
<keyword evidence="4" id="KW-0418">Kinase</keyword>
<evidence type="ECO:0000256" key="1">
    <source>
        <dbReference type="PIRSR" id="PIRSR000705-1"/>
    </source>
</evidence>
<dbReference type="InterPro" id="IPR050566">
    <property type="entry name" value="Deoxyribonucleoside_kinase"/>
</dbReference>
<dbReference type="EMBL" id="PSYR01000001">
    <property type="protein sequence ID" value="RCN59537.1"/>
    <property type="molecule type" value="Genomic_DNA"/>
</dbReference>
<dbReference type="InterPro" id="IPR031314">
    <property type="entry name" value="DNK_dom"/>
</dbReference>
<organism evidence="4 5">
    <name type="scientific">Acidiferrobacter thiooxydans</name>
    <dbReference type="NCBI Taxonomy" id="163359"/>
    <lineage>
        <taxon>Bacteria</taxon>
        <taxon>Pseudomonadati</taxon>
        <taxon>Pseudomonadota</taxon>
        <taxon>Gammaproteobacteria</taxon>
        <taxon>Acidiferrobacterales</taxon>
        <taxon>Acidiferrobacteraceae</taxon>
        <taxon>Acidiferrobacter</taxon>
    </lineage>
</organism>
<dbReference type="Proteomes" id="UP000253250">
    <property type="component" value="Unassembled WGS sequence"/>
</dbReference>
<sequence length="219" mass="25091">MPISLSAGSFLVIEGPIGVGKTSLARRLSLRLGLEGLFEEPEENPFLTRFYEDRRAYALATQLFFLFQRRRLLEDLAQGDFLRAGVVADFLWAKDRVFARITLDDDEWRLYEQITSTMPKPVQTPDLVVFLQAPVDVLIDRIRRRGRGYEHVDRDYLAALAEGYTEFFHRYQDSPLLMVNAAEANFVESDEDLASLIESIRSIHSGRHFFNPLASRTGS</sequence>
<dbReference type="GO" id="GO:0005737">
    <property type="term" value="C:cytoplasm"/>
    <property type="evidence" value="ECO:0007669"/>
    <property type="project" value="TreeGrafter"/>
</dbReference>
<gene>
    <name evidence="4" type="ORF">C4900_04620</name>
</gene>
<evidence type="ECO:0000313" key="5">
    <source>
        <dbReference type="Proteomes" id="UP000253250"/>
    </source>
</evidence>
<dbReference type="OrthoDB" id="9776634at2"/>
<dbReference type="AlphaFoldDB" id="A0A368HMZ5"/>
<dbReference type="PIRSF" id="PIRSF000705">
    <property type="entry name" value="DNK"/>
    <property type="match status" value="1"/>
</dbReference>
<comment type="caution">
    <text evidence="4">The sequence shown here is derived from an EMBL/GenBank/DDBJ whole genome shotgun (WGS) entry which is preliminary data.</text>
</comment>
<dbReference type="InterPro" id="IPR002624">
    <property type="entry name" value="DCK/DGK"/>
</dbReference>
<dbReference type="CDD" id="cd01673">
    <property type="entry name" value="dNK"/>
    <property type="match status" value="1"/>
</dbReference>
<evidence type="ECO:0000259" key="3">
    <source>
        <dbReference type="Pfam" id="PF01712"/>
    </source>
</evidence>
<dbReference type="SUPFAM" id="SSF52540">
    <property type="entry name" value="P-loop containing nucleoside triphosphate hydrolases"/>
    <property type="match status" value="1"/>
</dbReference>
<dbReference type="Pfam" id="PF01712">
    <property type="entry name" value="dNK"/>
    <property type="match status" value="1"/>
</dbReference>
<dbReference type="PANTHER" id="PTHR10513">
    <property type="entry name" value="DEOXYNUCLEOSIDE KINASE"/>
    <property type="match status" value="1"/>
</dbReference>
<keyword evidence="4" id="KW-0808">Transferase</keyword>
<proteinExistence type="predicted"/>
<feature type="binding site" evidence="2">
    <location>
        <begin position="141"/>
        <end position="145"/>
    </location>
    <ligand>
        <name>ATP</name>
        <dbReference type="ChEBI" id="CHEBI:30616"/>
    </ligand>
</feature>
<keyword evidence="5" id="KW-1185">Reference proteome</keyword>
<accession>A0A368HMZ5</accession>
<evidence type="ECO:0000256" key="2">
    <source>
        <dbReference type="PIRSR" id="PIRSR000705-3"/>
    </source>
</evidence>
<name>A0A368HMZ5_9GAMM</name>
<feature type="binding site" evidence="2">
    <location>
        <begin position="15"/>
        <end position="23"/>
    </location>
    <ligand>
        <name>ATP</name>
        <dbReference type="ChEBI" id="CHEBI:30616"/>
    </ligand>
</feature>
<feature type="active site" description="Proton acceptor" evidence="1">
    <location>
        <position position="89"/>
    </location>
</feature>